<dbReference type="PROSITE" id="PS52004">
    <property type="entry name" value="KS3_2"/>
    <property type="match status" value="1"/>
</dbReference>
<accession>A0ABR3XNC1</accession>
<dbReference type="InterPro" id="IPR006162">
    <property type="entry name" value="Ppantetheine_attach_site"/>
</dbReference>
<dbReference type="PROSITE" id="PS51374">
    <property type="entry name" value="NDPK_LIKE"/>
    <property type="match status" value="1"/>
</dbReference>
<dbReference type="Pfam" id="PF22621">
    <property type="entry name" value="CurL-like_PKS_C"/>
    <property type="match status" value="1"/>
</dbReference>
<dbReference type="InterPro" id="IPR016039">
    <property type="entry name" value="Thiolase-like"/>
</dbReference>
<evidence type="ECO:0000256" key="2">
    <source>
        <dbReference type="ARBA" id="ARBA00022450"/>
    </source>
</evidence>
<dbReference type="SUPFAM" id="SSF53474">
    <property type="entry name" value="alpha/beta-Hydrolases"/>
    <property type="match status" value="1"/>
</dbReference>
<dbReference type="SUPFAM" id="SSF53901">
    <property type="entry name" value="Thiolase-like"/>
    <property type="match status" value="1"/>
</dbReference>
<dbReference type="SMART" id="SM00823">
    <property type="entry name" value="PKS_PP"/>
    <property type="match status" value="2"/>
</dbReference>
<evidence type="ECO:0000256" key="3">
    <source>
        <dbReference type="ARBA" id="ARBA00022553"/>
    </source>
</evidence>
<evidence type="ECO:0000256" key="5">
    <source>
        <dbReference type="ARBA" id="ARBA00022679"/>
    </source>
</evidence>
<keyword evidence="2" id="KW-0596">Phosphopantetheine</keyword>
<dbReference type="Pfam" id="PF00326">
    <property type="entry name" value="Peptidase_S9"/>
    <property type="match status" value="1"/>
</dbReference>
<dbReference type="SUPFAM" id="SSF52151">
    <property type="entry name" value="FabD/lysophospholipase-like"/>
    <property type="match status" value="1"/>
</dbReference>
<dbReference type="Gene3D" id="3.30.70.3290">
    <property type="match status" value="1"/>
</dbReference>
<dbReference type="InterPro" id="IPR049900">
    <property type="entry name" value="PKS_mFAS_DH"/>
</dbReference>
<feature type="active site" description="Proton acceptor; for dehydratase activity" evidence="8">
    <location>
        <position position="1322"/>
    </location>
</feature>
<feature type="compositionally biased region" description="Polar residues" evidence="9">
    <location>
        <begin position="1846"/>
        <end position="1881"/>
    </location>
</feature>
<evidence type="ECO:0000259" key="10">
    <source>
        <dbReference type="PROSITE" id="PS50075"/>
    </source>
</evidence>
<reference evidence="13 14" key="1">
    <citation type="journal article" date="2024" name="IMA Fungus">
        <title>IMA Genome - F19 : A genome assembly and annotation guide to empower mycologists, including annotated draft genome sequences of Ceratocystis pirilliformis, Diaporthe australafricana, Fusarium ophioides, Paecilomyces lecythidis, and Sporothrix stenoceras.</title>
        <authorList>
            <person name="Aylward J."/>
            <person name="Wilson A.M."/>
            <person name="Visagie C.M."/>
            <person name="Spraker J."/>
            <person name="Barnes I."/>
            <person name="Buitendag C."/>
            <person name="Ceriani C."/>
            <person name="Del Mar Angel L."/>
            <person name="du Plessis D."/>
            <person name="Fuchs T."/>
            <person name="Gasser K."/>
            <person name="Kramer D."/>
            <person name="Li W."/>
            <person name="Munsamy K."/>
            <person name="Piso A."/>
            <person name="Price J.L."/>
            <person name="Sonnekus B."/>
            <person name="Thomas C."/>
            <person name="van der Nest A."/>
            <person name="van Dijk A."/>
            <person name="van Heerden A."/>
            <person name="van Vuuren N."/>
            <person name="Yilmaz N."/>
            <person name="Duong T.A."/>
            <person name="van der Merwe N.A."/>
            <person name="Wingfield M.J."/>
            <person name="Wingfield B.D."/>
        </authorList>
    </citation>
    <scope>NUCLEOTIDE SEQUENCE [LARGE SCALE GENOMIC DNA]</scope>
    <source>
        <strain evidence="13 14">CMW 18300</strain>
    </source>
</reference>
<dbReference type="PROSITE" id="PS50075">
    <property type="entry name" value="CARRIER"/>
    <property type="match status" value="2"/>
</dbReference>
<dbReference type="CDD" id="cd00833">
    <property type="entry name" value="PKS"/>
    <property type="match status" value="1"/>
</dbReference>
<dbReference type="Pfam" id="PF18558">
    <property type="entry name" value="HTH_51"/>
    <property type="match status" value="1"/>
</dbReference>
<dbReference type="Proteomes" id="UP001583177">
    <property type="component" value="Unassembled WGS sequence"/>
</dbReference>
<dbReference type="Pfam" id="PF02801">
    <property type="entry name" value="Ketoacyl-synt_C"/>
    <property type="match status" value="1"/>
</dbReference>
<dbReference type="InterPro" id="IPR036736">
    <property type="entry name" value="ACP-like_sf"/>
</dbReference>
<dbReference type="InterPro" id="IPR029063">
    <property type="entry name" value="SAM-dependent_MTases_sf"/>
</dbReference>
<dbReference type="PANTHER" id="PTHR43775:SF21">
    <property type="entry name" value="NON-REDUCING POLYKETIDE SYNTHASE AUSA-RELATED"/>
    <property type="match status" value="1"/>
</dbReference>
<feature type="region of interest" description="C-terminal hotdog fold" evidence="8">
    <location>
        <begin position="1438"/>
        <end position="1591"/>
    </location>
</feature>
<dbReference type="Gene3D" id="3.40.47.10">
    <property type="match status" value="1"/>
</dbReference>
<feature type="active site" description="Proton donor; for dehydratase activity" evidence="8">
    <location>
        <position position="1502"/>
    </location>
</feature>
<dbReference type="InterPro" id="IPR020806">
    <property type="entry name" value="PKS_PP-bd"/>
</dbReference>
<name>A0ABR3XNC1_9PEZI</name>
<dbReference type="PANTHER" id="PTHR43775">
    <property type="entry name" value="FATTY ACID SYNTHASE"/>
    <property type="match status" value="1"/>
</dbReference>
<evidence type="ECO:0000256" key="8">
    <source>
        <dbReference type="PROSITE-ProRule" id="PRU01363"/>
    </source>
</evidence>
<keyword evidence="3" id="KW-0597">Phosphoprotein</keyword>
<dbReference type="InterPro" id="IPR013217">
    <property type="entry name" value="Methyltransf_12"/>
</dbReference>
<evidence type="ECO:0000259" key="11">
    <source>
        <dbReference type="PROSITE" id="PS52004"/>
    </source>
</evidence>
<dbReference type="Gene3D" id="3.40.50.1820">
    <property type="entry name" value="alpha/beta hydrolase"/>
    <property type="match status" value="1"/>
</dbReference>
<dbReference type="InterPro" id="IPR029058">
    <property type="entry name" value="AB_hydrolase_fold"/>
</dbReference>
<dbReference type="SUPFAM" id="SSF53335">
    <property type="entry name" value="S-adenosyl-L-methionine-dependent methyltransferases"/>
    <property type="match status" value="1"/>
</dbReference>
<evidence type="ECO:0000256" key="9">
    <source>
        <dbReference type="SAM" id="MobiDB-lite"/>
    </source>
</evidence>
<protein>
    <submittedName>
        <fullName evidence="13">Type I Iterative PKS</fullName>
    </submittedName>
</protein>
<dbReference type="SMART" id="SM00825">
    <property type="entry name" value="PKS_KS"/>
    <property type="match status" value="1"/>
</dbReference>
<dbReference type="SUPFAM" id="SSF55048">
    <property type="entry name" value="Probable ACP-binding domain of malonyl-CoA ACP transacylase"/>
    <property type="match status" value="1"/>
</dbReference>
<feature type="region of interest" description="Disordered" evidence="9">
    <location>
        <begin position="1842"/>
        <end position="1886"/>
    </location>
</feature>
<dbReference type="Pfam" id="PF20434">
    <property type="entry name" value="BD-FAE"/>
    <property type="match status" value="1"/>
</dbReference>
<dbReference type="Gene3D" id="1.10.1200.10">
    <property type="entry name" value="ACP-like"/>
    <property type="match status" value="2"/>
</dbReference>
<dbReference type="InterPro" id="IPR014043">
    <property type="entry name" value="Acyl_transferase_dom"/>
</dbReference>
<evidence type="ECO:0000313" key="14">
    <source>
        <dbReference type="Proteomes" id="UP001583177"/>
    </source>
</evidence>
<dbReference type="InterPro" id="IPR014030">
    <property type="entry name" value="Ketoacyl_synth_N"/>
</dbReference>
<evidence type="ECO:0000313" key="13">
    <source>
        <dbReference type="EMBL" id="KAL1877487.1"/>
    </source>
</evidence>
<dbReference type="InterPro" id="IPR018201">
    <property type="entry name" value="Ketoacyl_synth_AS"/>
</dbReference>
<dbReference type="Pfam" id="PF08242">
    <property type="entry name" value="Methyltransf_12"/>
    <property type="match status" value="1"/>
</dbReference>
<comment type="caution">
    <text evidence="7">Lacks conserved residue(s) required for the propagation of feature annotation.</text>
</comment>
<evidence type="ECO:0000256" key="1">
    <source>
        <dbReference type="ARBA" id="ARBA00004721"/>
    </source>
</evidence>
<dbReference type="InterPro" id="IPR009081">
    <property type="entry name" value="PP-bd_ACP"/>
</dbReference>
<dbReference type="InterPro" id="IPR001227">
    <property type="entry name" value="Ac_transferase_dom_sf"/>
</dbReference>
<evidence type="ECO:0000259" key="12">
    <source>
        <dbReference type="PROSITE" id="PS52019"/>
    </source>
</evidence>
<comment type="caution">
    <text evidence="13">The sequence shown here is derived from an EMBL/GenBank/DDBJ whole genome shotgun (WGS) entry which is preliminary data.</text>
</comment>
<keyword evidence="5" id="KW-0808">Transferase</keyword>
<dbReference type="InterPro" id="IPR020841">
    <property type="entry name" value="PKS_Beta-ketoAc_synthase_dom"/>
</dbReference>
<dbReference type="PROSITE" id="PS00012">
    <property type="entry name" value="PHOSPHOPANTETHEINE"/>
    <property type="match status" value="1"/>
</dbReference>
<dbReference type="Pfam" id="PF16073">
    <property type="entry name" value="SAT"/>
    <property type="match status" value="1"/>
</dbReference>
<dbReference type="Gene3D" id="3.40.50.150">
    <property type="entry name" value="Vaccinia Virus protein VP39"/>
    <property type="match status" value="1"/>
</dbReference>
<organism evidence="13 14">
    <name type="scientific">Diaporthe australafricana</name>
    <dbReference type="NCBI Taxonomy" id="127596"/>
    <lineage>
        <taxon>Eukaryota</taxon>
        <taxon>Fungi</taxon>
        <taxon>Dikarya</taxon>
        <taxon>Ascomycota</taxon>
        <taxon>Pezizomycotina</taxon>
        <taxon>Sordariomycetes</taxon>
        <taxon>Sordariomycetidae</taxon>
        <taxon>Diaporthales</taxon>
        <taxon>Diaporthaceae</taxon>
        <taxon>Diaporthe</taxon>
    </lineage>
</organism>
<evidence type="ECO:0000256" key="6">
    <source>
        <dbReference type="ARBA" id="ARBA00023268"/>
    </source>
</evidence>
<dbReference type="InterPro" id="IPR014031">
    <property type="entry name" value="Ketoacyl_synth_C"/>
</dbReference>
<dbReference type="Pfam" id="PF00109">
    <property type="entry name" value="ketoacyl-synt"/>
    <property type="match status" value="1"/>
</dbReference>
<evidence type="ECO:0000256" key="4">
    <source>
        <dbReference type="ARBA" id="ARBA00022603"/>
    </source>
</evidence>
<feature type="domain" description="Ketosynthase family 3 (KS3)" evidence="11">
    <location>
        <begin position="371"/>
        <end position="799"/>
    </location>
</feature>
<sequence>MAPSLAVFCPQSKAPQRDYLSDLRNYICAHQHLGLLAEQIQKLDKTWHFLASKHQDLESLGQGPRYMRFFSQWITEGRSDPLANVMSGIISLPLLVIIQVTQYFQFLEISGTTHAEFLDGLKGNGGGMQGYCAGLLPAFAIACAKDETDVIVKAANAMRIALAIGAYGELGDDASLEGPTTLVVRLKQPGQGEELVNQFPGAYISAITDPKTISVVGPVATLERLSQKARDQGLLVSAMHIRGKVHNPENLELAAELAQLCQETESLQLPSSADLQVAVNSNLDGRPLQGRSLTREAVYTILASKCEWYKLLENLASSLVKTRVGDHEFALFGIGDPVPLAPFHQAQLRVTKVDVYRKVRQSQLGEYSFNSDAIAIVGSSCRLPGANNLEELWDLMATGTSKVEEIRPSRIPIHANFRASQDTNKKKKTFFGNFVDDVDAFDYAFFKSNSREAASMDPQQRLLLEVAYEAMDSSGYLRHHKRQDFDRVGCFIGGSFTEYLDNTSSHAPTAYTSTGTIKGFLCGRISYYFGWSGPAEVIDTACSSSLVAIHRACQAIRAGECSSALTGGVNIMSGVQNFLDLSKAGFLSPTGQCKPFDAAADGYARSDGVGLIVLKPLADARRDGDQVLGVITGVATNQGALSSSITVPHSPSQIDLYRRILSQSGMTPDHVTYVEAHGTGTQAGKSTSCRDPLEIASIRSVFGGSDRVSNVHVGSLKGNIGHAETAAGVAGVLKILAMLSKSSIPPLASHKSLNPKIPALTSDKMVLDKAVQSWDMPIRVACVNSYGAAGSNAALLCAEDPSSLSRRHAQLDTPSTARGFAVPVIISAATKESLLLHCKDLDAHLDRNPQVDIGDVAFTLAERRKRHRFALTTTVTDVTELRRVLQSPSEIREVPAREESKGVILAFSGQSKQSIGLDLSLYKSSPRLRAHIQECDALLSKLGFPSILPSLFETSPVSEVIVLQTGTFAVQYASARCWIESGLKVDACIGHSFGELTALVVSGVLSLQDGLKLVATRASLMKSAWGPERGTMLLIHSTKDMVHGIIDRIGKDLLEIACYNAKESQVVVGSAQAIAQVEDLIKSEPGYSQTKAQRLDVSHGFHSRFTEPLLVNLSAMAETLDFNHSPSIHLETCTAEPSTLVGSRYLTRHTRNAVHFADAVHRLEARFGDCTWLEAGQGSPIIGMIKRAADKPGAHQFYSLRSGDGNSKRSPLSTLTTDLWNDGLDTAFWPFLKPTESDSRQVWLPPYRFTKTRAWINNIDRATELQELLTASQNLASSSVKKVVTPIATPVLVSLREKQGPKAATFTLHTNTERFSDIVKGHAVRNRALCPASMYMESATMAMQILQLDLSGGTLCFEGVHFESPLGVDSTRQVILTVKETASSGSWKFGVASSANQGSSSKLTTHGKGTIVLGSSPSLGAYQRIATERVQQLESKPGTETLMAKRAYGLFSQVVTYADFLCGILSITMDGHQAVADIKIPSGHVGERDSTAIDVCDTVAIDNFIQVVGLLINSSDHCAAGQVFVATGVETAILSLGGGFLKSKAFKVYAMYTLLSDTQATGDIFIMQPDYTLVGVILGASFTRLPITTLEKLLDAANKNGSAAAKPSKTVAPINPLPVSHVEDLGHATLDKDWAGDSGYSSEGVATPVSDKSGDENISRDSLIAIICEYTGASSSSLSEDDTMAALGVDSLASTEMASELQAQFGKEVPSEELMQESLRSLSKLLIGSSMPHAPGAGVKKQKLLIAETTTIVDTTRPVSSNAENVQKRSMITGLIAEMAGAQQSSVTNDITLGDLGVDSLAAVQLKGDLETALGLELGDDDFHLAITVEEVYRLANAIDGDKSTSSHQDTPQAATTSVVKPNSVQGTPASSGRQDNSGYTSLGDPADALRLSERDVSSMASSCGYESYWSTVGRKQDEILVAYILEAYKQLGVDLWSLPVGANVQKIDYLPKHEKVMQRFQQMLQKHGIIERTPEGSWVRTARSWPSTTAQELSARLLDSFPRYKSEIDLMSVTGPKLAGCLTGRDNPVALLFSNKGSQKILEEYYQTSPMLATATELMVDMIARTVNQSDGSGPVRILEIGGGFGGTTKRLLEALQTTGVDIEYTFTDIAPTLVSRASKVFGHVKGMDFKTLNIETEPPSTLRGKYGIVLSTNCVHATSNRTETIRRIKSLLHPGGYMVLSEVTEIVDWYDVVYGLLEGWWLAHDGIYPLQPPEAWVQCFRAAGFDRGNIAVSEGPTRDLCIQRLLVASQKALTDHALPRQLQAKTTPRTVVYKEVDGVQIHADIYVPRVTTKKAMPIALMIHGGGHMTLSRAAIRPAQTEFLLANGILPVSLDYRLCPEVNLIDGPIADIRDAYLWAQQSLKSLVAPWDVVIDNAKIALIGWSTGGHLAMTTSWTVKELGVAPPAAILSFYGPTDFESGALDTRRAEEYPERQMSMSKIIESLPRQPITGYDSGKVDQTGLGWVKPGDPRSELVLSLFKEGNGLPLMLNGLPTVGESVVDDRTTGSSAFPEVDPAKVAAISPLAHVMNGTYVVPTFLVHGTEDELIPYDSARHFVGALRRTGVDCGLLTIPGARHIHDMDIKPGTIKWEGEVAPAYEFLMKQLWQ</sequence>
<dbReference type="Gene3D" id="3.10.129.110">
    <property type="entry name" value="Polyketide synthase dehydratase"/>
    <property type="match status" value="1"/>
</dbReference>
<dbReference type="SUPFAM" id="SSF47336">
    <property type="entry name" value="ACP-like"/>
    <property type="match status" value="2"/>
</dbReference>
<proteinExistence type="inferred from homology"/>
<dbReference type="SMART" id="SM00827">
    <property type="entry name" value="PKS_AT"/>
    <property type="match status" value="1"/>
</dbReference>
<dbReference type="Pfam" id="PF00550">
    <property type="entry name" value="PP-binding"/>
    <property type="match status" value="2"/>
</dbReference>
<feature type="region of interest" description="N-terminal hotdog fold" evidence="8">
    <location>
        <begin position="1289"/>
        <end position="1418"/>
    </location>
</feature>
<keyword evidence="6" id="KW-0511">Multifunctional enzyme</keyword>
<dbReference type="CDD" id="cd02440">
    <property type="entry name" value="AdoMet_MTases"/>
    <property type="match status" value="1"/>
</dbReference>
<comment type="similarity">
    <text evidence="7">Belongs to the NDK family.</text>
</comment>
<dbReference type="Pfam" id="PF00698">
    <property type="entry name" value="Acyl_transf_1"/>
    <property type="match status" value="1"/>
</dbReference>
<dbReference type="Gene3D" id="3.40.366.10">
    <property type="entry name" value="Malonyl-Coenzyme A Acyl Carrier Protein, domain 2"/>
    <property type="match status" value="2"/>
</dbReference>
<dbReference type="InterPro" id="IPR042104">
    <property type="entry name" value="PKS_dehydratase_sf"/>
</dbReference>
<dbReference type="InterPro" id="IPR041068">
    <property type="entry name" value="HTH_51"/>
</dbReference>
<dbReference type="InterPro" id="IPR050091">
    <property type="entry name" value="PKS_NRPS_Biosynth_Enz"/>
</dbReference>
<dbReference type="EMBL" id="JAWRVE010000014">
    <property type="protein sequence ID" value="KAL1877487.1"/>
    <property type="molecule type" value="Genomic_DNA"/>
</dbReference>
<dbReference type="InterPro" id="IPR032088">
    <property type="entry name" value="SAT"/>
</dbReference>
<dbReference type="InterPro" id="IPR016036">
    <property type="entry name" value="Malonyl_transacylase_ACP-bd"/>
</dbReference>
<feature type="domain" description="PKS/mFAS DH" evidence="12">
    <location>
        <begin position="1289"/>
        <end position="1591"/>
    </location>
</feature>
<feature type="domain" description="Carrier" evidence="10">
    <location>
        <begin position="1763"/>
        <end position="1843"/>
    </location>
</feature>
<keyword evidence="4" id="KW-0489">Methyltransferase</keyword>
<keyword evidence="14" id="KW-1185">Reference proteome</keyword>
<dbReference type="InterPro" id="IPR001375">
    <property type="entry name" value="Peptidase_S9_cat"/>
</dbReference>
<dbReference type="InterPro" id="IPR016035">
    <property type="entry name" value="Acyl_Trfase/lysoPLipase"/>
</dbReference>
<dbReference type="InterPro" id="IPR049492">
    <property type="entry name" value="BD-FAE-like_dom"/>
</dbReference>
<comment type="pathway">
    <text evidence="1">Secondary metabolite biosynthesis; terpenoid biosynthesis.</text>
</comment>
<dbReference type="PROSITE" id="PS52019">
    <property type="entry name" value="PKS_MFAS_DH"/>
    <property type="match status" value="1"/>
</dbReference>
<feature type="domain" description="Carrier" evidence="10">
    <location>
        <begin position="1654"/>
        <end position="1733"/>
    </location>
</feature>
<dbReference type="PROSITE" id="PS00606">
    <property type="entry name" value="KS3_1"/>
    <property type="match status" value="1"/>
</dbReference>
<evidence type="ECO:0000256" key="7">
    <source>
        <dbReference type="PROSITE-ProRule" id="PRU00706"/>
    </source>
</evidence>
<gene>
    <name evidence="13" type="ORF">Daus18300_002474</name>
</gene>